<organism evidence="2 3">
    <name type="scientific">Brassica campestris</name>
    <name type="common">Field mustard</name>
    <dbReference type="NCBI Taxonomy" id="3711"/>
    <lineage>
        <taxon>Eukaryota</taxon>
        <taxon>Viridiplantae</taxon>
        <taxon>Streptophyta</taxon>
        <taxon>Embryophyta</taxon>
        <taxon>Tracheophyta</taxon>
        <taxon>Spermatophyta</taxon>
        <taxon>Magnoliopsida</taxon>
        <taxon>eudicotyledons</taxon>
        <taxon>Gunneridae</taxon>
        <taxon>Pentapetalae</taxon>
        <taxon>rosids</taxon>
        <taxon>malvids</taxon>
        <taxon>Brassicales</taxon>
        <taxon>Brassicaceae</taxon>
        <taxon>Brassiceae</taxon>
        <taxon>Brassica</taxon>
    </lineage>
</organism>
<reference evidence="2 3" key="1">
    <citation type="journal article" date="2011" name="Nat. Genet.">
        <title>The genome of the mesopolyploid crop species Brassica rapa.</title>
        <authorList>
            <consortium name="Brassica rapa Genome Sequencing Project Consortium"/>
            <person name="Wang X."/>
            <person name="Wang H."/>
            <person name="Wang J."/>
            <person name="Sun R."/>
            <person name="Wu J."/>
            <person name="Liu S."/>
            <person name="Bai Y."/>
            <person name="Mun J.H."/>
            <person name="Bancroft I."/>
            <person name="Cheng F."/>
            <person name="Huang S."/>
            <person name="Li X."/>
            <person name="Hua W."/>
            <person name="Wang J."/>
            <person name="Wang X."/>
            <person name="Freeling M."/>
            <person name="Pires J.C."/>
            <person name="Paterson A.H."/>
            <person name="Chalhoub B."/>
            <person name="Wang B."/>
            <person name="Hayward A."/>
            <person name="Sharpe A.G."/>
            <person name="Park B.S."/>
            <person name="Weisshaar B."/>
            <person name="Liu B."/>
            <person name="Li B."/>
            <person name="Liu B."/>
            <person name="Tong C."/>
            <person name="Song C."/>
            <person name="Duran C."/>
            <person name="Peng C."/>
            <person name="Geng C."/>
            <person name="Koh C."/>
            <person name="Lin C."/>
            <person name="Edwards D."/>
            <person name="Mu D."/>
            <person name="Shen D."/>
            <person name="Soumpourou E."/>
            <person name="Li F."/>
            <person name="Fraser F."/>
            <person name="Conant G."/>
            <person name="Lassalle G."/>
            <person name="King G.J."/>
            <person name="Bonnema G."/>
            <person name="Tang H."/>
            <person name="Wang H."/>
            <person name="Belcram H."/>
            <person name="Zhou H."/>
            <person name="Hirakawa H."/>
            <person name="Abe H."/>
            <person name="Guo H."/>
            <person name="Wang H."/>
            <person name="Jin H."/>
            <person name="Parkin I.A."/>
            <person name="Batley J."/>
            <person name="Kim J.S."/>
            <person name="Just J."/>
            <person name="Li J."/>
            <person name="Xu J."/>
            <person name="Deng J."/>
            <person name="Kim J.A."/>
            <person name="Li J."/>
            <person name="Yu J."/>
            <person name="Meng J."/>
            <person name="Wang J."/>
            <person name="Min J."/>
            <person name="Poulain J."/>
            <person name="Wang J."/>
            <person name="Hatakeyama K."/>
            <person name="Wu K."/>
            <person name="Wang L."/>
            <person name="Fang L."/>
            <person name="Trick M."/>
            <person name="Links M.G."/>
            <person name="Zhao M."/>
            <person name="Jin M."/>
            <person name="Ramchiary N."/>
            <person name="Drou N."/>
            <person name="Berkman P.J."/>
            <person name="Cai Q."/>
            <person name="Huang Q."/>
            <person name="Li R."/>
            <person name="Tabata S."/>
            <person name="Cheng S."/>
            <person name="Zhang S."/>
            <person name="Zhang S."/>
            <person name="Huang S."/>
            <person name="Sato S."/>
            <person name="Sun S."/>
            <person name="Kwon S.J."/>
            <person name="Choi S.R."/>
            <person name="Lee T.H."/>
            <person name="Fan W."/>
            <person name="Zhao X."/>
            <person name="Tan X."/>
            <person name="Xu X."/>
            <person name="Wang Y."/>
            <person name="Qiu Y."/>
            <person name="Yin Y."/>
            <person name="Li Y."/>
            <person name="Du Y."/>
            <person name="Liao Y."/>
            <person name="Lim Y."/>
            <person name="Narusaka Y."/>
            <person name="Wang Y."/>
            <person name="Wang Z."/>
            <person name="Li Z."/>
            <person name="Wang Z."/>
            <person name="Xiong Z."/>
            <person name="Zhang Z."/>
        </authorList>
    </citation>
    <scope>NUCLEOTIDE SEQUENCE [LARGE SCALE GENOMIC DNA]</scope>
    <source>
        <strain evidence="2 3">cv. Chiifu-401-42</strain>
    </source>
</reference>
<dbReference type="HOGENOM" id="CLU_1527320_0_0_1"/>
<dbReference type="Gramene" id="Bra036209.1">
    <property type="protein sequence ID" value="Bra036209.1-P"/>
    <property type="gene ID" value="Bra036209"/>
</dbReference>
<dbReference type="Proteomes" id="UP000011750">
    <property type="component" value="Chromosome A09"/>
</dbReference>
<evidence type="ECO:0000256" key="1">
    <source>
        <dbReference type="SAM" id="MobiDB-lite"/>
    </source>
</evidence>
<protein>
    <submittedName>
        <fullName evidence="2">Uncharacterized protein</fullName>
    </submittedName>
</protein>
<dbReference type="EnsemblPlants" id="Bra036209.1">
    <property type="protein sequence ID" value="Bra036209.1-P"/>
    <property type="gene ID" value="Bra036209"/>
</dbReference>
<evidence type="ECO:0000313" key="3">
    <source>
        <dbReference type="Proteomes" id="UP000011750"/>
    </source>
</evidence>
<feature type="region of interest" description="Disordered" evidence="1">
    <location>
        <begin position="1"/>
        <end position="113"/>
    </location>
</feature>
<dbReference type="AlphaFoldDB" id="M4F553"/>
<name>M4F553_BRACM</name>
<reference evidence="2 3" key="2">
    <citation type="journal article" date="2018" name="Hortic Res">
        <title>Improved Brassica rapa reference genome by single-molecule sequencing and chromosome conformation capture technologies.</title>
        <authorList>
            <person name="Zhang L."/>
            <person name="Cai X."/>
            <person name="Wu J."/>
            <person name="Liu M."/>
            <person name="Grob S."/>
            <person name="Cheng F."/>
            <person name="Liang J."/>
            <person name="Cai C."/>
            <person name="Liu Z."/>
            <person name="Liu B."/>
            <person name="Wang F."/>
            <person name="Li S."/>
            <person name="Liu F."/>
            <person name="Li X."/>
            <person name="Cheng L."/>
            <person name="Yang W."/>
            <person name="Li M.H."/>
            <person name="Grossniklaus U."/>
            <person name="Zheng H."/>
            <person name="Wang X."/>
        </authorList>
    </citation>
    <scope>NUCLEOTIDE SEQUENCE [LARGE SCALE GENOMIC DNA]</scope>
    <source>
        <strain evidence="2 3">cv. Chiifu-401-42</strain>
    </source>
</reference>
<accession>M4F553</accession>
<feature type="compositionally biased region" description="Polar residues" evidence="1">
    <location>
        <begin position="158"/>
        <end position="176"/>
    </location>
</feature>
<evidence type="ECO:0000313" key="2">
    <source>
        <dbReference type="EnsemblPlants" id="Bra036209.1-P"/>
    </source>
</evidence>
<sequence length="176" mass="19936">MNTCQTRTACFHRNQRRSHRNSADGEVETTGTVQPERLTRSSNRGDSLADLRNEEDTQPPTIDRNPLTILKTQTDIFKDTNKLEDATTQKCLGEETSEKRSRGDGKKKTGDTDLDGIWMNAEDSRRDRCWRSHRLPETKAGEVCKRKHGFPETKARQRGSQNPVNTGDSFVSISSL</sequence>
<feature type="compositionally biased region" description="Basic and acidic residues" evidence="1">
    <location>
        <begin position="142"/>
        <end position="155"/>
    </location>
</feature>
<dbReference type="InParanoid" id="M4F553"/>
<feature type="compositionally biased region" description="Basic and acidic residues" evidence="1">
    <location>
        <begin position="76"/>
        <end position="111"/>
    </location>
</feature>
<keyword evidence="3" id="KW-1185">Reference proteome</keyword>
<proteinExistence type="predicted"/>
<feature type="region of interest" description="Disordered" evidence="1">
    <location>
        <begin position="142"/>
        <end position="176"/>
    </location>
</feature>
<reference evidence="2" key="3">
    <citation type="submission" date="2023-03" db="UniProtKB">
        <authorList>
            <consortium name="EnsemblPlants"/>
        </authorList>
    </citation>
    <scope>IDENTIFICATION</scope>
    <source>
        <strain evidence="2">cv. Chiifu-401-42</strain>
    </source>
</reference>